<keyword evidence="2 6" id="KW-0378">Hydrolase</keyword>
<evidence type="ECO:0000259" key="5">
    <source>
        <dbReference type="Pfam" id="PF00884"/>
    </source>
</evidence>
<evidence type="ECO:0000256" key="4">
    <source>
        <dbReference type="SAM" id="MobiDB-lite"/>
    </source>
</evidence>
<dbReference type="AlphaFoldDB" id="A0A6C0UIV5"/>
<protein>
    <submittedName>
        <fullName evidence="6">Sulfatase-like hydrolase/transferase</fullName>
    </submittedName>
</protein>
<dbReference type="SUPFAM" id="SSF53649">
    <property type="entry name" value="Alkaline phosphatase-like"/>
    <property type="match status" value="1"/>
</dbReference>
<feature type="modified residue" description="3-oxoalanine (Ser)" evidence="3">
    <location>
        <position position="52"/>
    </location>
</feature>
<dbReference type="GO" id="GO:0016740">
    <property type="term" value="F:transferase activity"/>
    <property type="evidence" value="ECO:0007669"/>
    <property type="project" value="UniProtKB-KW"/>
</dbReference>
<dbReference type="Pfam" id="PF00884">
    <property type="entry name" value="Sulfatase"/>
    <property type="match status" value="1"/>
</dbReference>
<dbReference type="PANTHER" id="PTHR42693">
    <property type="entry name" value="ARYLSULFATASE FAMILY MEMBER"/>
    <property type="match status" value="1"/>
</dbReference>
<reference evidence="6 7" key="1">
    <citation type="submission" date="2020-02" db="EMBL/GenBank/DDBJ databases">
        <title>Whole genome sequence of Halogeometricum borinquense strain wsp4.</title>
        <authorList>
            <person name="Verma D.K."/>
            <person name="Gopal K."/>
            <person name="Prasad E.S."/>
        </authorList>
    </citation>
    <scope>NUCLEOTIDE SEQUENCE [LARGE SCALE GENOMIC DNA]</scope>
    <source>
        <strain evidence="7">wsp4</strain>
    </source>
</reference>
<evidence type="ECO:0000256" key="1">
    <source>
        <dbReference type="ARBA" id="ARBA00008779"/>
    </source>
</evidence>
<evidence type="ECO:0000313" key="6">
    <source>
        <dbReference type="EMBL" id="QIB74231.1"/>
    </source>
</evidence>
<dbReference type="GO" id="GO:0004065">
    <property type="term" value="F:arylsulfatase activity"/>
    <property type="evidence" value="ECO:0007669"/>
    <property type="project" value="TreeGrafter"/>
</dbReference>
<feature type="region of interest" description="Disordered" evidence="4">
    <location>
        <begin position="20"/>
        <end position="39"/>
    </location>
</feature>
<dbReference type="InterPro" id="IPR000917">
    <property type="entry name" value="Sulfatase_N"/>
</dbReference>
<dbReference type="EMBL" id="CP048739">
    <property type="protein sequence ID" value="QIB74231.1"/>
    <property type="molecule type" value="Genomic_DNA"/>
</dbReference>
<comment type="PTM">
    <text evidence="3">The conversion to 3-oxoalanine (also known as C-formylglycine, FGly), of a serine or cysteine residue in prokaryotes and of a cysteine residue in eukaryotes, is critical for catalytic activity.</text>
</comment>
<keyword evidence="6" id="KW-0808">Transferase</keyword>
<name>A0A6C0UIV5_9EURY</name>
<evidence type="ECO:0000256" key="2">
    <source>
        <dbReference type="ARBA" id="ARBA00022801"/>
    </source>
</evidence>
<dbReference type="PANTHER" id="PTHR42693:SF53">
    <property type="entry name" value="ENDO-4-O-SULFATASE"/>
    <property type="match status" value="1"/>
</dbReference>
<organism evidence="6 7">
    <name type="scientific">Halogeometricum borinquense</name>
    <dbReference type="NCBI Taxonomy" id="60847"/>
    <lineage>
        <taxon>Archaea</taxon>
        <taxon>Methanobacteriati</taxon>
        <taxon>Methanobacteriota</taxon>
        <taxon>Stenosarchaea group</taxon>
        <taxon>Halobacteria</taxon>
        <taxon>Halobacteriales</taxon>
        <taxon>Haloferacaceae</taxon>
        <taxon>Halogeometricum</taxon>
    </lineage>
</organism>
<gene>
    <name evidence="6" type="ORF">G3I44_07935</name>
</gene>
<dbReference type="InterPro" id="IPR017850">
    <property type="entry name" value="Alkaline_phosphatase_core_sf"/>
</dbReference>
<dbReference type="Proteomes" id="UP000465846">
    <property type="component" value="Chromosome"/>
</dbReference>
<proteinExistence type="inferred from homology"/>
<comment type="similarity">
    <text evidence="1">Belongs to the sulfatase family.</text>
</comment>
<sequence>MDGNANNVLLIILDTVQSQATHPERAETTPTLQKLSSRGTRFSNAISPYPWSLASHASMYTGKYASEHGATHKNRHLSQDVPVLAEQLQDAGFNTGVFTGNLYLTELFGMKRGFEESDFMRGRGSKLFDDGFNPRSFVTQNEFNSVTEKYKSVIQEVANGPVLKNMLNAAYFKFLHDPEETDIERSTRWDKKALTSAETFIRESAENNSNFFCVVNFLGAHAPWPYDPERIRAIGVEPEEIAPDHEWERVAKHSADQWEYAAGDIEFDEKEQTMLRHLYESWVREVDELAGELLDALSDTGVHEETLCIVTSDHGEMICESGVLGHNVVLDDPVVRVPLVLDGPNIESSVIKQPVSLKDIYGTVLKQTGVDTKQTGLEDSDGAVLSETYGADPSRIKRVDASYPDREQVKRFFQKRQALFTENSFVEKRYGDNEIHGNKKLLEQFESFLSELSVASSSRQEEDIDGDVQERLQHLGYAE</sequence>
<dbReference type="InterPro" id="IPR050738">
    <property type="entry name" value="Sulfatase"/>
</dbReference>
<evidence type="ECO:0000313" key="7">
    <source>
        <dbReference type="Proteomes" id="UP000465846"/>
    </source>
</evidence>
<feature type="compositionally biased region" description="Polar residues" evidence="4">
    <location>
        <begin position="28"/>
        <end position="39"/>
    </location>
</feature>
<dbReference type="Gene3D" id="3.40.720.10">
    <property type="entry name" value="Alkaline Phosphatase, subunit A"/>
    <property type="match status" value="1"/>
</dbReference>
<feature type="domain" description="Sulfatase N-terminal" evidence="5">
    <location>
        <begin position="7"/>
        <end position="370"/>
    </location>
</feature>
<accession>A0A6C0UIV5</accession>
<dbReference type="RefSeq" id="WP_163486170.1">
    <property type="nucleotide sequence ID" value="NZ_CP048739.1"/>
</dbReference>
<dbReference type="GeneID" id="44079322"/>
<evidence type="ECO:0000256" key="3">
    <source>
        <dbReference type="PIRSR" id="PIRSR600917-52"/>
    </source>
</evidence>